<keyword evidence="3 10" id="KW-0436">Ligase</keyword>
<dbReference type="AlphaFoldDB" id="A0A9W8CQQ2"/>
<feature type="binding site" evidence="10">
    <location>
        <position position="303"/>
    </location>
    <ligand>
        <name>substrate</name>
        <note>ligand shared with subunit alpha</note>
    </ligand>
</feature>
<feature type="binding site" evidence="10">
    <location>
        <position position="252"/>
    </location>
    <ligand>
        <name>Mg(2+)</name>
        <dbReference type="ChEBI" id="CHEBI:18420"/>
    </ligand>
</feature>
<dbReference type="Pfam" id="PF00549">
    <property type="entry name" value="Ligase_CoA"/>
    <property type="match status" value="1"/>
</dbReference>
<dbReference type="OrthoDB" id="1552at2759"/>
<evidence type="ECO:0000256" key="8">
    <source>
        <dbReference type="ARBA" id="ARBA00022946"/>
    </source>
</evidence>
<comment type="pathway">
    <text evidence="1 10">Carbohydrate metabolism; tricarboxylic acid cycle; succinate from succinyl-CoA (ligase route): step 1/1.</text>
</comment>
<evidence type="ECO:0000259" key="12">
    <source>
        <dbReference type="Pfam" id="PF00549"/>
    </source>
</evidence>
<dbReference type="InterPro" id="IPR005811">
    <property type="entry name" value="SUCC_ACL_C"/>
</dbReference>
<dbReference type="GO" id="GO:0042709">
    <property type="term" value="C:succinate-CoA ligase complex"/>
    <property type="evidence" value="ECO:0007669"/>
    <property type="project" value="TreeGrafter"/>
</dbReference>
<dbReference type="Pfam" id="PF08442">
    <property type="entry name" value="ATP-grasp_2"/>
    <property type="match status" value="1"/>
</dbReference>
<organism evidence="14 15">
    <name type="scientific">Coemansia erecta</name>
    <dbReference type="NCBI Taxonomy" id="147472"/>
    <lineage>
        <taxon>Eukaryota</taxon>
        <taxon>Fungi</taxon>
        <taxon>Fungi incertae sedis</taxon>
        <taxon>Zoopagomycota</taxon>
        <taxon>Kickxellomycotina</taxon>
        <taxon>Kickxellomycetes</taxon>
        <taxon>Kickxellales</taxon>
        <taxon>Kickxellaceae</taxon>
        <taxon>Coemansia</taxon>
    </lineage>
</organism>
<dbReference type="EC" id="6.2.1.5" evidence="10"/>
<dbReference type="PANTHER" id="PTHR11815:SF1">
    <property type="entry name" value="SUCCINATE--COA LIGASE [ADP-FORMING] SUBUNIT BETA, MITOCHONDRIAL"/>
    <property type="match status" value="1"/>
</dbReference>
<keyword evidence="10" id="KW-0496">Mitochondrion</keyword>
<evidence type="ECO:0000313" key="14">
    <source>
        <dbReference type="EMBL" id="KAJ1720343.1"/>
    </source>
</evidence>
<dbReference type="InterPro" id="IPR017866">
    <property type="entry name" value="Succ-CoA_synthase_bsu_CS"/>
</dbReference>
<dbReference type="InterPro" id="IPR005809">
    <property type="entry name" value="Succ_CoA_ligase-like_bsu"/>
</dbReference>
<evidence type="ECO:0000256" key="3">
    <source>
        <dbReference type="ARBA" id="ARBA00022598"/>
    </source>
</evidence>
<comment type="function">
    <text evidence="10">Succinyl-CoA synthetase functions in the citric acid cycle (TCA), coupling the hydrolysis of succinyl-CoA to the synthesis of ATP and thus represents the only step of substrate-level phosphorylation in the TCA. The beta subunit provides nucleotide specificity of the enzyme and binds the substrate succinate, while the binding sites for coenzyme A and phosphate are found in the alpha subunit.</text>
</comment>
<evidence type="ECO:0000256" key="2">
    <source>
        <dbReference type="ARBA" id="ARBA00022532"/>
    </source>
</evidence>
<dbReference type="EMBL" id="JANBOJ010000269">
    <property type="protein sequence ID" value="KAJ1720343.1"/>
    <property type="molecule type" value="Genomic_DNA"/>
</dbReference>
<dbReference type="Gene3D" id="3.30.470.20">
    <property type="entry name" value="ATP-grasp fold, B domain"/>
    <property type="match status" value="1"/>
</dbReference>
<feature type="binding site" evidence="10">
    <location>
        <begin position="360"/>
        <end position="362"/>
    </location>
    <ligand>
        <name>substrate</name>
        <note>ligand shared with subunit alpha</note>
    </ligand>
</feature>
<keyword evidence="5 10" id="KW-0547">Nucleotide-binding</keyword>
<comment type="subunit">
    <text evidence="9">Heterodimer of an alpha and a beta subunit. The beta subunit determines specificity for GTP.</text>
</comment>
<dbReference type="GO" id="GO:0005524">
    <property type="term" value="F:ATP binding"/>
    <property type="evidence" value="ECO:0007669"/>
    <property type="project" value="UniProtKB-UniRule"/>
</dbReference>
<evidence type="ECO:0000313" key="15">
    <source>
        <dbReference type="Proteomes" id="UP001149813"/>
    </source>
</evidence>
<dbReference type="Proteomes" id="UP001149813">
    <property type="component" value="Unassembled WGS sequence"/>
</dbReference>
<dbReference type="Gene3D" id="3.40.50.261">
    <property type="entry name" value="Succinyl-CoA synthetase domains"/>
    <property type="match status" value="1"/>
</dbReference>
<dbReference type="FunFam" id="3.30.1490.20:FF:000004">
    <property type="entry name" value="Succinate--CoA ligase [ADP-forming] subunit beta, mitochondrial"/>
    <property type="match status" value="1"/>
</dbReference>
<protein>
    <recommendedName>
        <fullName evidence="10">Succinate--CoA ligase [ADP-forming] subunit beta, mitochondrial</fullName>
        <ecNumber evidence="10">6.2.1.5</ecNumber>
    </recommendedName>
    <alternativeName>
        <fullName evidence="10">Succinyl-CoA synthetase beta chain</fullName>
        <shortName evidence="10">SCS-beta</shortName>
    </alternativeName>
</protein>
<evidence type="ECO:0000256" key="11">
    <source>
        <dbReference type="RuleBase" id="RU361258"/>
    </source>
</evidence>
<sequence length="442" mass="47747">MFRLFANSSKSALRLASKNQQQVRNLSIHEYMSANLLSEAGIKVPKGVVASSADEAFEAAKKLGKYPNIHGTSDLVIKAQVLAGGRGKGHFDSGLKGGVKTIYSPEEARDLAGKMIGHKIFTKQTGASGKECNKVFIVERKYVRREYYFAILMDRATKGPVIVASSQGGVDIESVAEENPDAIFKLPVDINKGLSLEAAQHLADQLGFVGNAREEAADTFLKLYKLFLAKDATQIEINPLVETSDHQVMCMDAKFGFDDNASFRQKDVFALRDPTQEDPREVQAEKWDLNYIGLDGRIGCLVNGAGLAMSTMDIIKLHGGEPANFLDVGGSASTKQISEAFKIISSDSGVSAALVNIFGGIMRCDVVAQGIIEAVRELDLKIPLVVRLQGTNVEEGKKLINESGIAIFPCDDLDKAAELVVNLSDITSLAQKVGVHAKLSLE</sequence>
<evidence type="ECO:0000256" key="5">
    <source>
        <dbReference type="ARBA" id="ARBA00022741"/>
    </source>
</evidence>
<keyword evidence="4 10" id="KW-0479">Metal-binding</keyword>
<evidence type="ECO:0000256" key="10">
    <source>
        <dbReference type="HAMAP-Rule" id="MF_03219"/>
    </source>
</evidence>
<dbReference type="NCBIfam" id="NF001913">
    <property type="entry name" value="PRK00696.1"/>
    <property type="match status" value="1"/>
</dbReference>
<dbReference type="PIRSF" id="PIRSF001554">
    <property type="entry name" value="SucCS_beta"/>
    <property type="match status" value="1"/>
</dbReference>
<keyword evidence="6 10" id="KW-0067">ATP-binding</keyword>
<evidence type="ECO:0000256" key="1">
    <source>
        <dbReference type="ARBA" id="ARBA00005064"/>
    </source>
</evidence>
<comment type="caution">
    <text evidence="14">The sequence shown here is derived from an EMBL/GenBank/DDBJ whole genome shotgun (WGS) entry which is preliminary data.</text>
</comment>
<dbReference type="NCBIfam" id="TIGR01016">
    <property type="entry name" value="sucCoAbeta"/>
    <property type="match status" value="1"/>
</dbReference>
<feature type="binding site" evidence="10">
    <location>
        <position position="78"/>
    </location>
    <ligand>
        <name>ATP</name>
        <dbReference type="ChEBI" id="CHEBI:30616"/>
    </ligand>
</feature>
<feature type="domain" description="ATP-citrate synthase/succinyl-CoA ligase C-terminal" evidence="12">
    <location>
        <begin position="301"/>
        <end position="421"/>
    </location>
</feature>
<dbReference type="SUPFAM" id="SSF56059">
    <property type="entry name" value="Glutathione synthetase ATP-binding domain-like"/>
    <property type="match status" value="1"/>
</dbReference>
<dbReference type="GO" id="GO:0004775">
    <property type="term" value="F:succinate-CoA ligase (ADP-forming) activity"/>
    <property type="evidence" value="ECO:0007669"/>
    <property type="project" value="UniProtKB-UniRule"/>
</dbReference>
<name>A0A9W8CQQ2_9FUNG</name>
<dbReference type="GO" id="GO:0005739">
    <property type="term" value="C:mitochondrion"/>
    <property type="evidence" value="ECO:0007669"/>
    <property type="project" value="UniProtKB-SubCell"/>
</dbReference>
<feature type="binding site" evidence="10">
    <location>
        <position position="146"/>
    </location>
    <ligand>
        <name>ATP</name>
        <dbReference type="ChEBI" id="CHEBI:30616"/>
    </ligand>
</feature>
<evidence type="ECO:0000256" key="6">
    <source>
        <dbReference type="ARBA" id="ARBA00022840"/>
    </source>
</evidence>
<keyword evidence="8" id="KW-0809">Transit peptide</keyword>
<comment type="cofactor">
    <cofactor evidence="10">
        <name>Mg(2+)</name>
        <dbReference type="ChEBI" id="CHEBI:18420"/>
    </cofactor>
    <text evidence="10">Binds 1 Mg(2+) ion per subunit.</text>
</comment>
<comment type="catalytic activity">
    <reaction evidence="10">
        <text>succinate + ATP + CoA = succinyl-CoA + ADP + phosphate</text>
        <dbReference type="Rhea" id="RHEA:17661"/>
        <dbReference type="ChEBI" id="CHEBI:30031"/>
        <dbReference type="ChEBI" id="CHEBI:30616"/>
        <dbReference type="ChEBI" id="CHEBI:43474"/>
        <dbReference type="ChEBI" id="CHEBI:57287"/>
        <dbReference type="ChEBI" id="CHEBI:57292"/>
        <dbReference type="ChEBI" id="CHEBI:456216"/>
        <dbReference type="EC" id="6.2.1.5"/>
    </reaction>
</comment>
<feature type="binding site" evidence="10">
    <location>
        <position position="238"/>
    </location>
    <ligand>
        <name>Mg(2+)</name>
        <dbReference type="ChEBI" id="CHEBI:18420"/>
    </ligand>
</feature>
<dbReference type="InterPro" id="IPR013650">
    <property type="entry name" value="ATP-grasp_succ-CoA_synth-type"/>
</dbReference>
<dbReference type="Gene3D" id="3.30.1490.20">
    <property type="entry name" value="ATP-grasp fold, A domain"/>
    <property type="match status" value="1"/>
</dbReference>
<keyword evidence="7 10" id="KW-0460">Magnesium</keyword>
<dbReference type="PANTHER" id="PTHR11815">
    <property type="entry name" value="SUCCINYL-COA SYNTHETASE BETA CHAIN"/>
    <property type="match status" value="1"/>
</dbReference>
<comment type="similarity">
    <text evidence="10 11">Belongs to the succinate/malate CoA ligase beta subunit family.</text>
</comment>
<dbReference type="GO" id="GO:0000287">
    <property type="term" value="F:magnesium ion binding"/>
    <property type="evidence" value="ECO:0007669"/>
    <property type="project" value="UniProtKB-UniRule"/>
</dbReference>
<keyword evidence="15" id="KW-1185">Reference proteome</keyword>
<dbReference type="FunFam" id="3.40.50.261:FF:000001">
    <property type="entry name" value="Succinate--CoA ligase [ADP-forming] subunit beta"/>
    <property type="match status" value="1"/>
</dbReference>
<proteinExistence type="inferred from homology"/>
<evidence type="ECO:0000256" key="9">
    <source>
        <dbReference type="ARBA" id="ARBA00063570"/>
    </source>
</evidence>
<dbReference type="GO" id="GO:0006099">
    <property type="term" value="P:tricarboxylic acid cycle"/>
    <property type="evidence" value="ECO:0007669"/>
    <property type="project" value="UniProtKB-UniRule"/>
</dbReference>
<reference evidence="14" key="1">
    <citation type="submission" date="2022-07" db="EMBL/GenBank/DDBJ databases">
        <title>Phylogenomic reconstructions and comparative analyses of Kickxellomycotina fungi.</title>
        <authorList>
            <person name="Reynolds N.K."/>
            <person name="Stajich J.E."/>
            <person name="Barry K."/>
            <person name="Grigoriev I.V."/>
            <person name="Crous P."/>
            <person name="Smith M.E."/>
        </authorList>
    </citation>
    <scope>NUCLEOTIDE SEQUENCE</scope>
    <source>
        <strain evidence="14">NBRC 32514</strain>
    </source>
</reference>
<evidence type="ECO:0000256" key="4">
    <source>
        <dbReference type="ARBA" id="ARBA00022723"/>
    </source>
</evidence>
<evidence type="ECO:0000256" key="7">
    <source>
        <dbReference type="ARBA" id="ARBA00022842"/>
    </source>
</evidence>
<dbReference type="InterPro" id="IPR013815">
    <property type="entry name" value="ATP_grasp_subdomain_1"/>
</dbReference>
<gene>
    <name evidence="14" type="primary">LSC2</name>
    <name evidence="14" type="ORF">LPJ53_005022</name>
</gene>
<dbReference type="GO" id="GO:0006104">
    <property type="term" value="P:succinyl-CoA metabolic process"/>
    <property type="evidence" value="ECO:0007669"/>
    <property type="project" value="TreeGrafter"/>
</dbReference>
<dbReference type="PROSITE" id="PS01217">
    <property type="entry name" value="SUCCINYL_COA_LIG_3"/>
    <property type="match status" value="1"/>
</dbReference>
<feature type="domain" description="ATP-grasp fold succinyl-CoA synthetase-type" evidence="13">
    <location>
        <begin position="28"/>
        <end position="242"/>
    </location>
</feature>
<accession>A0A9W8CQQ2</accession>
<dbReference type="HAMAP" id="MF_00558">
    <property type="entry name" value="Succ_CoA_beta"/>
    <property type="match status" value="1"/>
</dbReference>
<dbReference type="FunFam" id="3.30.470.20:FF:000002">
    <property type="entry name" value="Succinate--CoA ligase [ADP-forming] subunit beta"/>
    <property type="match status" value="1"/>
</dbReference>
<feature type="binding site" evidence="10">
    <location>
        <begin position="85"/>
        <end position="87"/>
    </location>
    <ligand>
        <name>ATP</name>
        <dbReference type="ChEBI" id="CHEBI:30616"/>
    </ligand>
</feature>
<dbReference type="SUPFAM" id="SSF52210">
    <property type="entry name" value="Succinyl-CoA synthetase domains"/>
    <property type="match status" value="1"/>
</dbReference>
<dbReference type="InterPro" id="IPR016102">
    <property type="entry name" value="Succinyl-CoA_synth-like"/>
</dbReference>
<comment type="subcellular location">
    <subcellularLocation>
        <location evidence="10">Mitochondrion</location>
    </subcellularLocation>
</comment>
<keyword evidence="2 10" id="KW-0816">Tricarboxylic acid cycle</keyword>
<evidence type="ECO:0000259" key="13">
    <source>
        <dbReference type="Pfam" id="PF08442"/>
    </source>
</evidence>